<sequence>MIDRQIAVATYLIDVFALRAGGEKSDEEADTVGCCSLRYEHIFLKKPNKVVFDFLGKDSIRFYQEVEVDKQVFKNLRIFKKPPKKPGDDLFDRLDPSILNKYFQSYLTGLTAKVFRTYNASKVMQEQLNLIPNEGTVNEKVVKFNAANRAVAILCNHQRTVSKAHESGVQKISEKIEEMVVQRIRLKRMMCQLDEKLKRKKAKKEYFAELKSMTKKQEVDIVKRAISKEHERIMARFKRDQEKLKTAGGEIGSENQQHDLTETR</sequence>
<proteinExistence type="predicted"/>
<organism evidence="1 2">
    <name type="scientific">Ambrosiozyma monospora</name>
    <name type="common">Yeast</name>
    <name type="synonym">Endomycopsis monosporus</name>
    <dbReference type="NCBI Taxonomy" id="43982"/>
    <lineage>
        <taxon>Eukaryota</taxon>
        <taxon>Fungi</taxon>
        <taxon>Dikarya</taxon>
        <taxon>Ascomycota</taxon>
        <taxon>Saccharomycotina</taxon>
        <taxon>Pichiomycetes</taxon>
        <taxon>Pichiales</taxon>
        <taxon>Pichiaceae</taxon>
        <taxon>Ambrosiozyma</taxon>
    </lineage>
</organism>
<keyword evidence="2" id="KW-1185">Reference proteome</keyword>
<dbReference type="Proteomes" id="UP001165064">
    <property type="component" value="Unassembled WGS sequence"/>
</dbReference>
<accession>A0ACB5U6T2</accession>
<evidence type="ECO:0000313" key="2">
    <source>
        <dbReference type="Proteomes" id="UP001165064"/>
    </source>
</evidence>
<name>A0ACB5U6T2_AMBMO</name>
<comment type="caution">
    <text evidence="1">The sequence shown here is derived from an EMBL/GenBank/DDBJ whole genome shotgun (WGS) entry which is preliminary data.</text>
</comment>
<dbReference type="EMBL" id="BSXS01012789">
    <property type="protein sequence ID" value="GMF03014.1"/>
    <property type="molecule type" value="Genomic_DNA"/>
</dbReference>
<evidence type="ECO:0000313" key="1">
    <source>
        <dbReference type="EMBL" id="GMF03014.1"/>
    </source>
</evidence>
<reference evidence="1" key="1">
    <citation type="submission" date="2023-04" db="EMBL/GenBank/DDBJ databases">
        <title>Ambrosiozyma monospora NBRC 10751.</title>
        <authorList>
            <person name="Ichikawa N."/>
            <person name="Sato H."/>
            <person name="Tonouchi N."/>
        </authorList>
    </citation>
    <scope>NUCLEOTIDE SEQUENCE</scope>
    <source>
        <strain evidence="1">NBRC 10751</strain>
    </source>
</reference>
<gene>
    <name evidence="1" type="ORF">Amon02_001164400</name>
</gene>
<protein>
    <submittedName>
        <fullName evidence="1">Unnamed protein product</fullName>
    </submittedName>
</protein>